<feature type="domain" description="GYF" evidence="1">
    <location>
        <begin position="5"/>
        <end position="54"/>
    </location>
</feature>
<proteinExistence type="predicted"/>
<dbReference type="AlphaFoldDB" id="A0A956LX83"/>
<reference evidence="2" key="1">
    <citation type="submission" date="2020-04" db="EMBL/GenBank/DDBJ databases">
        <authorList>
            <person name="Zhang T."/>
        </authorList>
    </citation>
    <scope>NUCLEOTIDE SEQUENCE</scope>
    <source>
        <strain evidence="2">HKST-UBA01</strain>
    </source>
</reference>
<accession>A0A956LX83</accession>
<dbReference type="Pfam" id="PF01987">
    <property type="entry name" value="AIM24"/>
    <property type="match status" value="1"/>
</dbReference>
<sequence length="346" mass="36685">MSATWYLAIEGKNEGPFTREQMAERIRSGKIDAQTYAFTAGMSDWTPLGRVDEFRPELGGSAVTPPPQPARAFSGHPRADEIDYEIFGEEMQLVEITLDPGEAAVAEAGAFLYMDPSIQMETIFGDGSHKSKTSGFFDKVLSAGKRVITGESLFMTLFGNAGSARQKVAFASPYPGRIIPIDLLKHGGALICQKDSFLCAAKGVSIGIAFQKKLGAGLFGGEGFILQKLEGDGLAFVHAGGHVIAKDLGPGEVMRIDTGCLVAFEPRINYDIQFVGGIKTALFGGEGLFFATLTGPGRVFIQSLPFSRLASRIFAAAPQTGGSRKGEGSILDAFGGLGNLLDGDGR</sequence>
<gene>
    <name evidence="2" type="ORF">KC729_07065</name>
</gene>
<dbReference type="InterPro" id="IPR025640">
    <property type="entry name" value="GYF_2"/>
</dbReference>
<protein>
    <submittedName>
        <fullName evidence="2">TIGR00266 family protein</fullName>
    </submittedName>
</protein>
<name>A0A956LX83_UNCEI</name>
<evidence type="ECO:0000259" key="1">
    <source>
        <dbReference type="Pfam" id="PF14237"/>
    </source>
</evidence>
<dbReference type="NCBIfam" id="TIGR00266">
    <property type="entry name" value="TIGR00266 family protein"/>
    <property type="match status" value="1"/>
</dbReference>
<organism evidence="2 3">
    <name type="scientific">Eiseniibacteriota bacterium</name>
    <dbReference type="NCBI Taxonomy" id="2212470"/>
    <lineage>
        <taxon>Bacteria</taxon>
        <taxon>Candidatus Eiseniibacteriota</taxon>
    </lineage>
</organism>
<dbReference type="SUPFAM" id="SSF51219">
    <property type="entry name" value="TRAP-like"/>
    <property type="match status" value="1"/>
</dbReference>
<evidence type="ECO:0000313" key="3">
    <source>
        <dbReference type="Proteomes" id="UP000697710"/>
    </source>
</evidence>
<comment type="caution">
    <text evidence="2">The sequence shown here is derived from an EMBL/GenBank/DDBJ whole genome shotgun (WGS) entry which is preliminary data.</text>
</comment>
<reference evidence="2" key="2">
    <citation type="journal article" date="2021" name="Microbiome">
        <title>Successional dynamics and alternative stable states in a saline activated sludge microbial community over 9 years.</title>
        <authorList>
            <person name="Wang Y."/>
            <person name="Ye J."/>
            <person name="Ju F."/>
            <person name="Liu L."/>
            <person name="Boyd J.A."/>
            <person name="Deng Y."/>
            <person name="Parks D.H."/>
            <person name="Jiang X."/>
            <person name="Yin X."/>
            <person name="Woodcroft B.J."/>
            <person name="Tyson G.W."/>
            <person name="Hugenholtz P."/>
            <person name="Polz M.F."/>
            <person name="Zhang T."/>
        </authorList>
    </citation>
    <scope>NUCLEOTIDE SEQUENCE</scope>
    <source>
        <strain evidence="2">HKST-UBA01</strain>
    </source>
</reference>
<dbReference type="InterPro" id="IPR036983">
    <property type="entry name" value="AIM24_sf"/>
</dbReference>
<dbReference type="InterPro" id="IPR016031">
    <property type="entry name" value="Trp_RNA-bd_attenuator-like_dom"/>
</dbReference>
<evidence type="ECO:0000313" key="2">
    <source>
        <dbReference type="EMBL" id="MCA9727425.1"/>
    </source>
</evidence>
<dbReference type="EMBL" id="JAGQHR010000162">
    <property type="protein sequence ID" value="MCA9727425.1"/>
    <property type="molecule type" value="Genomic_DNA"/>
</dbReference>
<dbReference type="InterPro" id="IPR002838">
    <property type="entry name" value="AIM24"/>
</dbReference>
<dbReference type="PANTHER" id="PTHR43657">
    <property type="entry name" value="TRYPTOPHAN RNA-BINDING ATTENUATOR PROTEIN-LIKE PROTEIN"/>
    <property type="match status" value="1"/>
</dbReference>
<dbReference type="Pfam" id="PF14237">
    <property type="entry name" value="GYF_2"/>
    <property type="match status" value="1"/>
</dbReference>
<dbReference type="PANTHER" id="PTHR43657:SF1">
    <property type="entry name" value="ALTERED INHERITANCE OF MITOCHONDRIA PROTEIN 24, MITOCHONDRIAL"/>
    <property type="match status" value="1"/>
</dbReference>
<dbReference type="Proteomes" id="UP000697710">
    <property type="component" value="Unassembled WGS sequence"/>
</dbReference>
<dbReference type="Gene3D" id="3.60.160.10">
    <property type="entry name" value="Mitochondrial biogenesis AIM24"/>
    <property type="match status" value="1"/>
</dbReference>